<protein>
    <submittedName>
        <fullName evidence="2">Uncharacterized protein</fullName>
    </submittedName>
</protein>
<evidence type="ECO:0000313" key="2">
    <source>
        <dbReference type="EMBL" id="KAH0958171.1"/>
    </source>
</evidence>
<gene>
    <name evidence="2" type="ORF">HRG_10866</name>
</gene>
<keyword evidence="3" id="KW-1185">Reference proteome</keyword>
<evidence type="ECO:0000313" key="3">
    <source>
        <dbReference type="Proteomes" id="UP000824596"/>
    </source>
</evidence>
<name>A0A9P8SD28_9HYPO</name>
<accession>A0A9P8SD28</accession>
<dbReference type="RefSeq" id="XP_044715685.1">
    <property type="nucleotide sequence ID" value="XM_044869336.1"/>
</dbReference>
<comment type="caution">
    <text evidence="2">The sequence shown here is derived from an EMBL/GenBank/DDBJ whole genome shotgun (WGS) entry which is preliminary data.</text>
</comment>
<dbReference type="GeneID" id="68359994"/>
<evidence type="ECO:0000256" key="1">
    <source>
        <dbReference type="SAM" id="MobiDB-lite"/>
    </source>
</evidence>
<dbReference type="OrthoDB" id="4869153at2759"/>
<feature type="region of interest" description="Disordered" evidence="1">
    <location>
        <begin position="1"/>
        <end position="21"/>
    </location>
</feature>
<dbReference type="AlphaFoldDB" id="A0A9P8SD28"/>
<reference evidence="2" key="1">
    <citation type="submission" date="2021-09" db="EMBL/GenBank/DDBJ databases">
        <title>A high-quality genome of the endoparasitic fungus Hirsutella rhossiliensis with a comparison of Hirsutella genomes reveals transposable elements contributing to genome size variation.</title>
        <authorList>
            <person name="Lin R."/>
            <person name="Jiao Y."/>
            <person name="Sun X."/>
            <person name="Ling J."/>
            <person name="Xie B."/>
            <person name="Cheng X."/>
        </authorList>
    </citation>
    <scope>NUCLEOTIDE SEQUENCE</scope>
    <source>
        <strain evidence="2">HR02</strain>
    </source>
</reference>
<proteinExistence type="predicted"/>
<dbReference type="Proteomes" id="UP000824596">
    <property type="component" value="Unassembled WGS sequence"/>
</dbReference>
<dbReference type="EMBL" id="JAIZPD010000017">
    <property type="protein sequence ID" value="KAH0958171.1"/>
    <property type="molecule type" value="Genomic_DNA"/>
</dbReference>
<organism evidence="2 3">
    <name type="scientific">Hirsutella rhossiliensis</name>
    <dbReference type="NCBI Taxonomy" id="111463"/>
    <lineage>
        <taxon>Eukaryota</taxon>
        <taxon>Fungi</taxon>
        <taxon>Dikarya</taxon>
        <taxon>Ascomycota</taxon>
        <taxon>Pezizomycotina</taxon>
        <taxon>Sordariomycetes</taxon>
        <taxon>Hypocreomycetidae</taxon>
        <taxon>Hypocreales</taxon>
        <taxon>Ophiocordycipitaceae</taxon>
        <taxon>Hirsutella</taxon>
    </lineage>
</organism>
<sequence>MSNRQAFALPPEGGDLYSSSTLLDPASSSTLRARLRSPHLVARVDQSSPPTCRPDPDVYQRFRACFALDSMPSVVQQSNNAKSHPDVDGGALAQLRVVCILSKAQEQLGGLQKEWDSCLAEQHQAWTELRKIEDEASQLDESGLDDALTREIKLLSEALDELVQSNEELLDEIDAEFRGLIQGETMTMMQSIMAG</sequence>